<feature type="compositionally biased region" description="Acidic residues" evidence="8">
    <location>
        <begin position="217"/>
        <end position="232"/>
    </location>
</feature>
<keyword evidence="6" id="KW-0539">Nucleus</keyword>
<keyword evidence="4" id="KW-0963">Cytoplasm</keyword>
<evidence type="ECO:0000313" key="10">
    <source>
        <dbReference type="EMBL" id="CAD5116113.1"/>
    </source>
</evidence>
<name>A0A7I8VLB9_9ANNE</name>
<feature type="compositionally biased region" description="Basic and acidic residues" evidence="8">
    <location>
        <begin position="198"/>
        <end position="216"/>
    </location>
</feature>
<protein>
    <submittedName>
        <fullName evidence="10">DgyrCDS5039</fullName>
    </submittedName>
</protein>
<comment type="subcellular location">
    <subcellularLocation>
        <location evidence="2">Cytoplasm</location>
        <location evidence="2">Cytoskeleton</location>
        <location evidence="2">Spindle</location>
    </subcellularLocation>
    <subcellularLocation>
        <location evidence="1">Nucleus</location>
    </subcellularLocation>
</comment>
<dbReference type="OrthoDB" id="6123at2759"/>
<gene>
    <name evidence="10" type="ORF">DGYR_LOCUS4768</name>
</gene>
<evidence type="ECO:0000256" key="3">
    <source>
        <dbReference type="ARBA" id="ARBA00010042"/>
    </source>
</evidence>
<comment type="similarity">
    <text evidence="3">Belongs to the INCENP family.</text>
</comment>
<sequence>MPKAKKPGRSDLLLNLRMSINKTLVPLRDQSNQMMAYLDEVVPMAKETIKALKEKRDDAVYVVPKTPTAKKKRKALPGVSTRCTRRMAKMQGLDDESESETTSMDASVVKHTRPKVVDREVTFRSEAEESDKENNSKNKTNVKLFNQQTGEKRSRNKMDENTAKKKDSEEPETKRKAYASTEKKSDSNDSTEPSPPVDKTKTDSDVSTASKDRQDITSDESDGIEDEDNDMDNDNHDDVTNKKSKPAAEPEKPAPVKKVEERVIKPAENENMRQTRSKLKKIDDNISPRKRKQDGDTETTGKIQKFDSRESSNQQEIRITRSKTKHIMEASTIKPIIKPRLNHIDPRTGMPLTSFLPSALKGTPDRVNRMKLAEEQKRKQLELKERITRERQEEMKRNQQLRLEELRKRNEEKQAKAKERRNQLSPSVGRTNNVLSSLHAMRSGLPKPQTESRIEMTEEEMRRKKLEEQQHLEEIKRKREEHRRKQELQRQIDEEAKRKKIEAQRIAEEKARLAAAKKVEDEKLALLKKERQMAMQSSYLNSTVDRIAEPLSSVSSYNINDLETDGESDDEEHPRHRCPTWISDQKFKISLLKQAMSDDREIRKIWGRIKQPDLYALFTRQSTSFRKRTSSAHWDHPMVPRRVP</sequence>
<keyword evidence="5" id="KW-0206">Cytoskeleton</keyword>
<evidence type="ECO:0000256" key="8">
    <source>
        <dbReference type="SAM" id="MobiDB-lite"/>
    </source>
</evidence>
<feature type="compositionally biased region" description="Polar residues" evidence="8">
    <location>
        <begin position="137"/>
        <end position="149"/>
    </location>
</feature>
<reference evidence="10 11" key="1">
    <citation type="submission" date="2020-08" db="EMBL/GenBank/DDBJ databases">
        <authorList>
            <person name="Hejnol A."/>
        </authorList>
    </citation>
    <scope>NUCLEOTIDE SEQUENCE [LARGE SCALE GENOMIC DNA]</scope>
</reference>
<evidence type="ECO:0000259" key="9">
    <source>
        <dbReference type="Pfam" id="PF03941"/>
    </source>
</evidence>
<evidence type="ECO:0000256" key="6">
    <source>
        <dbReference type="ARBA" id="ARBA00023242"/>
    </source>
</evidence>
<evidence type="ECO:0000256" key="1">
    <source>
        <dbReference type="ARBA" id="ARBA00004123"/>
    </source>
</evidence>
<feature type="region of interest" description="Disordered" evidence="8">
    <location>
        <begin position="88"/>
        <end position="316"/>
    </location>
</feature>
<keyword evidence="11" id="KW-1185">Reference proteome</keyword>
<feature type="compositionally biased region" description="Basic and acidic residues" evidence="8">
    <location>
        <begin position="233"/>
        <end position="273"/>
    </location>
</feature>
<dbReference type="EMBL" id="CAJFCJ010000006">
    <property type="protein sequence ID" value="CAD5116113.1"/>
    <property type="molecule type" value="Genomic_DNA"/>
</dbReference>
<comment type="caution">
    <text evidence="10">The sequence shown here is derived from an EMBL/GenBank/DDBJ whole genome shotgun (WGS) entry which is preliminary data.</text>
</comment>
<dbReference type="Pfam" id="PF03941">
    <property type="entry name" value="INCENP_ARK-bind"/>
    <property type="match status" value="1"/>
</dbReference>
<proteinExistence type="inferred from homology"/>
<accession>A0A7I8VLB9</accession>
<dbReference type="GO" id="GO:0005634">
    <property type="term" value="C:nucleus"/>
    <property type="evidence" value="ECO:0007669"/>
    <property type="project" value="UniProtKB-SubCell"/>
</dbReference>
<organism evidence="10 11">
    <name type="scientific">Dimorphilus gyrociliatus</name>
    <dbReference type="NCBI Taxonomy" id="2664684"/>
    <lineage>
        <taxon>Eukaryota</taxon>
        <taxon>Metazoa</taxon>
        <taxon>Spiralia</taxon>
        <taxon>Lophotrochozoa</taxon>
        <taxon>Annelida</taxon>
        <taxon>Polychaeta</taxon>
        <taxon>Polychaeta incertae sedis</taxon>
        <taxon>Dinophilidae</taxon>
        <taxon>Dimorphilus</taxon>
    </lineage>
</organism>
<dbReference type="InterPro" id="IPR005635">
    <property type="entry name" value="Inner_centromere_prot_ARK-bd"/>
</dbReference>
<evidence type="ECO:0000256" key="4">
    <source>
        <dbReference type="ARBA" id="ARBA00022490"/>
    </source>
</evidence>
<evidence type="ECO:0000256" key="2">
    <source>
        <dbReference type="ARBA" id="ARBA00004186"/>
    </source>
</evidence>
<dbReference type="AlphaFoldDB" id="A0A7I8VLB9"/>
<feature type="compositionally biased region" description="Basic and acidic residues" evidence="8">
    <location>
        <begin position="150"/>
        <end position="187"/>
    </location>
</feature>
<feature type="region of interest" description="Disordered" evidence="8">
    <location>
        <begin position="383"/>
        <end position="431"/>
    </location>
</feature>
<evidence type="ECO:0000256" key="7">
    <source>
        <dbReference type="SAM" id="Coils"/>
    </source>
</evidence>
<evidence type="ECO:0000313" key="11">
    <source>
        <dbReference type="Proteomes" id="UP000549394"/>
    </source>
</evidence>
<feature type="domain" description="Inner centromere protein ARK-binding" evidence="9">
    <location>
        <begin position="561"/>
        <end position="618"/>
    </location>
</feature>
<keyword evidence="7" id="KW-0175">Coiled coil</keyword>
<evidence type="ECO:0000256" key="5">
    <source>
        <dbReference type="ARBA" id="ARBA00023212"/>
    </source>
</evidence>
<dbReference type="Proteomes" id="UP000549394">
    <property type="component" value="Unassembled WGS sequence"/>
</dbReference>
<feature type="coiled-coil region" evidence="7">
    <location>
        <begin position="449"/>
        <end position="505"/>
    </location>
</feature>
<dbReference type="GO" id="GO:0005819">
    <property type="term" value="C:spindle"/>
    <property type="evidence" value="ECO:0007669"/>
    <property type="project" value="UniProtKB-SubCell"/>
</dbReference>
<feature type="compositionally biased region" description="Basic and acidic residues" evidence="8">
    <location>
        <begin position="383"/>
        <end position="422"/>
    </location>
</feature>
<feature type="compositionally biased region" description="Basic and acidic residues" evidence="8">
    <location>
        <begin position="115"/>
        <end position="136"/>
    </location>
</feature>